<dbReference type="GO" id="GO:0016491">
    <property type="term" value="F:oxidoreductase activity"/>
    <property type="evidence" value="ECO:0007669"/>
    <property type="project" value="UniProtKB-KW"/>
</dbReference>
<dbReference type="AlphaFoldDB" id="A0A918JU25"/>
<comment type="cofactor">
    <cofactor evidence="1">
        <name>FMN</name>
        <dbReference type="ChEBI" id="CHEBI:58210"/>
    </cofactor>
</comment>
<evidence type="ECO:0000256" key="4">
    <source>
        <dbReference type="ARBA" id="ARBA00022643"/>
    </source>
</evidence>
<dbReference type="CDD" id="cd02149">
    <property type="entry name" value="NfsB-like"/>
    <property type="match status" value="1"/>
</dbReference>
<sequence length="209" mass="24524">MNVLENLKWRYATKKFDPSRKIEDHSLDVLKESIQLSVSSFGLQLYKVLFIKDKELREELKKFSWQQNQITDASYIVVFCNYIKKSEEHVDEFIALKSYTEQSSIEDLRGYGDFIKTKIKEKSIKEYQHWTALQTYLALSNLLYSCAELKIDACPMEGFIPEKYNDILKLSEQGLSASVIAAIGYRSDKDKTQYYSKTRKPIHKLFEEI</sequence>
<keyword evidence="3" id="KW-0285">Flavoprotein</keyword>
<dbReference type="PANTHER" id="PTHR43673">
    <property type="entry name" value="NAD(P)H NITROREDUCTASE YDGI-RELATED"/>
    <property type="match status" value="1"/>
</dbReference>
<keyword evidence="6" id="KW-0560">Oxidoreductase</keyword>
<dbReference type="Pfam" id="PF00881">
    <property type="entry name" value="Nitroreductase"/>
    <property type="match status" value="1"/>
</dbReference>
<evidence type="ECO:0000256" key="3">
    <source>
        <dbReference type="ARBA" id="ARBA00022630"/>
    </source>
</evidence>
<dbReference type="SUPFAM" id="SSF55469">
    <property type="entry name" value="FMN-dependent nitroreductase-like"/>
    <property type="match status" value="1"/>
</dbReference>
<evidence type="ECO:0000313" key="9">
    <source>
        <dbReference type="Proteomes" id="UP000601108"/>
    </source>
</evidence>
<feature type="domain" description="Nitroreductase" evidence="7">
    <location>
        <begin position="7"/>
        <end position="185"/>
    </location>
</feature>
<evidence type="ECO:0000256" key="5">
    <source>
        <dbReference type="ARBA" id="ARBA00022857"/>
    </source>
</evidence>
<dbReference type="Gene3D" id="3.40.109.10">
    <property type="entry name" value="NADH Oxidase"/>
    <property type="match status" value="1"/>
</dbReference>
<dbReference type="InterPro" id="IPR033878">
    <property type="entry name" value="NfsB-like"/>
</dbReference>
<evidence type="ECO:0000256" key="1">
    <source>
        <dbReference type="ARBA" id="ARBA00001917"/>
    </source>
</evidence>
<dbReference type="PANTHER" id="PTHR43673:SF2">
    <property type="entry name" value="NITROREDUCTASE"/>
    <property type="match status" value="1"/>
</dbReference>
<comment type="caution">
    <text evidence="8">The sequence shown here is derived from an EMBL/GenBank/DDBJ whole genome shotgun (WGS) entry which is preliminary data.</text>
</comment>
<reference evidence="8 9" key="1">
    <citation type="journal article" date="2014" name="Int. J. Syst. Evol. Microbiol.">
        <title>Complete genome sequence of Corynebacterium casei LMG S-19264T (=DSM 44701T), isolated from a smear-ripened cheese.</title>
        <authorList>
            <consortium name="US DOE Joint Genome Institute (JGI-PGF)"/>
            <person name="Walter F."/>
            <person name="Albersmeier A."/>
            <person name="Kalinowski J."/>
            <person name="Ruckert C."/>
        </authorList>
    </citation>
    <scope>NUCLEOTIDE SEQUENCE [LARGE SCALE GENOMIC DNA]</scope>
    <source>
        <strain evidence="8 9">KCTC 12285</strain>
    </source>
</reference>
<dbReference type="InterPro" id="IPR000415">
    <property type="entry name" value="Nitroreductase-like"/>
</dbReference>
<evidence type="ECO:0000256" key="2">
    <source>
        <dbReference type="ARBA" id="ARBA00007118"/>
    </source>
</evidence>
<evidence type="ECO:0000259" key="7">
    <source>
        <dbReference type="Pfam" id="PF00881"/>
    </source>
</evidence>
<keyword evidence="9" id="KW-1185">Reference proteome</keyword>
<dbReference type="EMBL" id="BMWS01000004">
    <property type="protein sequence ID" value="GGX08985.1"/>
    <property type="molecule type" value="Genomic_DNA"/>
</dbReference>
<keyword evidence="4" id="KW-0288">FMN</keyword>
<gene>
    <name evidence="8" type="ORF">GCM10007384_08480</name>
</gene>
<accession>A0A918JU25</accession>
<evidence type="ECO:0000313" key="8">
    <source>
        <dbReference type="EMBL" id="GGX08985.1"/>
    </source>
</evidence>
<protein>
    <submittedName>
        <fullName evidence="8">NAD(P)H-dependent oxidoreductase</fullName>
    </submittedName>
</protein>
<dbReference type="InterPro" id="IPR029479">
    <property type="entry name" value="Nitroreductase"/>
</dbReference>
<evidence type="ECO:0000256" key="6">
    <source>
        <dbReference type="ARBA" id="ARBA00023002"/>
    </source>
</evidence>
<organism evidence="8 9">
    <name type="scientific">Aquimarina muelleri</name>
    <dbReference type="NCBI Taxonomy" id="279356"/>
    <lineage>
        <taxon>Bacteria</taxon>
        <taxon>Pseudomonadati</taxon>
        <taxon>Bacteroidota</taxon>
        <taxon>Flavobacteriia</taxon>
        <taxon>Flavobacteriales</taxon>
        <taxon>Flavobacteriaceae</taxon>
        <taxon>Aquimarina</taxon>
    </lineage>
</organism>
<keyword evidence="5" id="KW-0521">NADP</keyword>
<dbReference type="Proteomes" id="UP000601108">
    <property type="component" value="Unassembled WGS sequence"/>
</dbReference>
<name>A0A918JU25_9FLAO</name>
<dbReference type="RefSeq" id="WP_027411327.1">
    <property type="nucleotide sequence ID" value="NZ_BMWS01000004.1"/>
</dbReference>
<proteinExistence type="inferred from homology"/>
<comment type="similarity">
    <text evidence="2">Belongs to the nitroreductase family.</text>
</comment>